<comment type="caution">
    <text evidence="11">The sequence shown here is derived from an EMBL/GenBank/DDBJ whole genome shotgun (WGS) entry which is preliminary data.</text>
</comment>
<dbReference type="EMBL" id="BTSX01000004">
    <property type="protein sequence ID" value="GMS96930.1"/>
    <property type="molecule type" value="Genomic_DNA"/>
</dbReference>
<evidence type="ECO:0000256" key="9">
    <source>
        <dbReference type="ARBA" id="ARBA00023136"/>
    </source>
</evidence>
<dbReference type="Pfam" id="PF01762">
    <property type="entry name" value="Galactosyl_T"/>
    <property type="match status" value="1"/>
</dbReference>
<dbReference type="AlphaFoldDB" id="A0AAV5TRN8"/>
<evidence type="ECO:0000313" key="11">
    <source>
        <dbReference type="EMBL" id="GMS96930.1"/>
    </source>
</evidence>
<accession>A0AAV5TRN8</accession>
<keyword evidence="7" id="KW-1133">Transmembrane helix</keyword>
<feature type="non-terminal residue" evidence="11">
    <location>
        <position position="144"/>
    </location>
</feature>
<dbReference type="EC" id="2.4.1.-" evidence="10"/>
<sequence length="144" mass="16904">DANQTLHQHINSVAIDRVILQFPRYDNTTKPEMILLVNNAYYERAERDEIRKLWASKSESQMQKTGKSLVIFVVGRSTDLAEEAVTYGDLLQIDVDDTYRNTVYKIEAGLKWIEVYQNPEFVAKIDSDTVVHIDRLYERMQRYE</sequence>
<evidence type="ECO:0000256" key="2">
    <source>
        <dbReference type="ARBA" id="ARBA00008661"/>
    </source>
</evidence>
<dbReference type="PANTHER" id="PTHR11214:SF391">
    <property type="entry name" value="BETA-1,3-GALACTOSYLTRANSFERASE BRE-2-RELATED"/>
    <property type="match status" value="1"/>
</dbReference>
<evidence type="ECO:0000256" key="4">
    <source>
        <dbReference type="ARBA" id="ARBA00022679"/>
    </source>
</evidence>
<keyword evidence="12" id="KW-1185">Reference proteome</keyword>
<keyword evidence="9" id="KW-0472">Membrane</keyword>
<comment type="subcellular location">
    <subcellularLocation>
        <location evidence="1 10">Golgi apparatus membrane</location>
        <topology evidence="1 10">Single-pass type II membrane protein</topology>
    </subcellularLocation>
</comment>
<evidence type="ECO:0000256" key="1">
    <source>
        <dbReference type="ARBA" id="ARBA00004323"/>
    </source>
</evidence>
<evidence type="ECO:0000256" key="8">
    <source>
        <dbReference type="ARBA" id="ARBA00023034"/>
    </source>
</evidence>
<keyword evidence="8 10" id="KW-0333">Golgi apparatus</keyword>
<dbReference type="InterPro" id="IPR002659">
    <property type="entry name" value="Glyco_trans_31"/>
</dbReference>
<proteinExistence type="inferred from homology"/>
<dbReference type="PANTHER" id="PTHR11214">
    <property type="entry name" value="BETA-1,3-N-ACETYLGLUCOSAMINYLTRANSFERASE"/>
    <property type="match status" value="1"/>
</dbReference>
<keyword evidence="3 10" id="KW-0328">Glycosyltransferase</keyword>
<protein>
    <recommendedName>
        <fullName evidence="10">Hexosyltransferase</fullName>
        <ecNumber evidence="10">2.4.1.-</ecNumber>
    </recommendedName>
</protein>
<evidence type="ECO:0000256" key="6">
    <source>
        <dbReference type="ARBA" id="ARBA00022968"/>
    </source>
</evidence>
<evidence type="ECO:0000256" key="7">
    <source>
        <dbReference type="ARBA" id="ARBA00022989"/>
    </source>
</evidence>
<evidence type="ECO:0000256" key="3">
    <source>
        <dbReference type="ARBA" id="ARBA00022676"/>
    </source>
</evidence>
<keyword evidence="5" id="KW-0812">Transmembrane</keyword>
<keyword evidence="6" id="KW-0735">Signal-anchor</keyword>
<keyword evidence="4" id="KW-0808">Transferase</keyword>
<dbReference type="Gene3D" id="3.90.550.50">
    <property type="match status" value="1"/>
</dbReference>
<dbReference type="GO" id="GO:0016758">
    <property type="term" value="F:hexosyltransferase activity"/>
    <property type="evidence" value="ECO:0007669"/>
    <property type="project" value="InterPro"/>
</dbReference>
<evidence type="ECO:0000313" key="12">
    <source>
        <dbReference type="Proteomes" id="UP001432027"/>
    </source>
</evidence>
<name>A0AAV5TRN8_9BILA</name>
<gene>
    <name evidence="11" type="ORF">PENTCL1PPCAC_19105</name>
</gene>
<feature type="non-terminal residue" evidence="11">
    <location>
        <position position="1"/>
    </location>
</feature>
<organism evidence="11 12">
    <name type="scientific">Pristionchus entomophagus</name>
    <dbReference type="NCBI Taxonomy" id="358040"/>
    <lineage>
        <taxon>Eukaryota</taxon>
        <taxon>Metazoa</taxon>
        <taxon>Ecdysozoa</taxon>
        <taxon>Nematoda</taxon>
        <taxon>Chromadorea</taxon>
        <taxon>Rhabditida</taxon>
        <taxon>Rhabditina</taxon>
        <taxon>Diplogasteromorpha</taxon>
        <taxon>Diplogasteroidea</taxon>
        <taxon>Neodiplogasteridae</taxon>
        <taxon>Pristionchus</taxon>
    </lineage>
</organism>
<dbReference type="Proteomes" id="UP001432027">
    <property type="component" value="Unassembled WGS sequence"/>
</dbReference>
<dbReference type="GO" id="GO:0006493">
    <property type="term" value="P:protein O-linked glycosylation"/>
    <property type="evidence" value="ECO:0007669"/>
    <property type="project" value="TreeGrafter"/>
</dbReference>
<evidence type="ECO:0000256" key="10">
    <source>
        <dbReference type="RuleBase" id="RU363063"/>
    </source>
</evidence>
<dbReference type="GO" id="GO:0000139">
    <property type="term" value="C:Golgi membrane"/>
    <property type="evidence" value="ECO:0007669"/>
    <property type="project" value="UniProtKB-SubCell"/>
</dbReference>
<evidence type="ECO:0000256" key="5">
    <source>
        <dbReference type="ARBA" id="ARBA00022692"/>
    </source>
</evidence>
<reference evidence="11" key="1">
    <citation type="submission" date="2023-10" db="EMBL/GenBank/DDBJ databases">
        <title>Genome assembly of Pristionchus species.</title>
        <authorList>
            <person name="Yoshida K."/>
            <person name="Sommer R.J."/>
        </authorList>
    </citation>
    <scope>NUCLEOTIDE SEQUENCE</scope>
    <source>
        <strain evidence="11">RS0144</strain>
    </source>
</reference>
<comment type="similarity">
    <text evidence="2 10">Belongs to the glycosyltransferase 31 family.</text>
</comment>